<evidence type="ECO:0000313" key="6">
    <source>
        <dbReference type="EMBL" id="UJO21322.1"/>
    </source>
</evidence>
<feature type="transmembrane region" description="Helical" evidence="5">
    <location>
        <begin position="125"/>
        <end position="143"/>
    </location>
</feature>
<gene>
    <name evidence="6" type="ORF">CLAFUR5_11018</name>
</gene>
<proteinExistence type="predicted"/>
<comment type="subcellular location">
    <subcellularLocation>
        <location evidence="1">Membrane</location>
        <topology evidence="1">Multi-pass membrane protein</topology>
    </subcellularLocation>
</comment>
<keyword evidence="7" id="KW-1185">Reference proteome</keyword>
<protein>
    <recommendedName>
        <fullName evidence="8">RTA1-domain-containing protein</fullName>
    </recommendedName>
</protein>
<dbReference type="KEGG" id="ffu:CLAFUR5_11018"/>
<feature type="transmembrane region" description="Helical" evidence="5">
    <location>
        <begin position="81"/>
        <end position="105"/>
    </location>
</feature>
<dbReference type="GO" id="GO:0016020">
    <property type="term" value="C:membrane"/>
    <property type="evidence" value="ECO:0007669"/>
    <property type="project" value="UniProtKB-SubCell"/>
</dbReference>
<reference evidence="6" key="2">
    <citation type="journal article" date="2022" name="Microb. Genom.">
        <title>A chromosome-scale genome assembly of the tomato pathogen Cladosporium fulvum reveals a compartmentalized genome architecture and the presence of a dispensable chromosome.</title>
        <authorList>
            <person name="Zaccaron A.Z."/>
            <person name="Chen L.H."/>
            <person name="Samaras A."/>
            <person name="Stergiopoulos I."/>
        </authorList>
    </citation>
    <scope>NUCLEOTIDE SEQUENCE</scope>
    <source>
        <strain evidence="6">Race5_Kim</strain>
    </source>
</reference>
<feature type="transmembrane region" description="Helical" evidence="5">
    <location>
        <begin position="51"/>
        <end position="69"/>
    </location>
</feature>
<keyword evidence="4 5" id="KW-0472">Membrane</keyword>
<dbReference type="InterPro" id="IPR007568">
    <property type="entry name" value="RTA1"/>
</dbReference>
<evidence type="ECO:0000313" key="7">
    <source>
        <dbReference type="Proteomes" id="UP000756132"/>
    </source>
</evidence>
<keyword evidence="2 5" id="KW-0812">Transmembrane</keyword>
<accession>A0A9Q8PF82</accession>
<dbReference type="PANTHER" id="PTHR31465:SF1">
    <property type="entry name" value="PROTEIN RTA1-RELATED"/>
    <property type="match status" value="1"/>
</dbReference>
<dbReference type="RefSeq" id="XP_047765688.1">
    <property type="nucleotide sequence ID" value="XM_047910166.1"/>
</dbReference>
<feature type="transmembrane region" description="Helical" evidence="5">
    <location>
        <begin position="163"/>
        <end position="189"/>
    </location>
</feature>
<dbReference type="OrthoDB" id="3358017at2759"/>
<organism evidence="6 7">
    <name type="scientific">Passalora fulva</name>
    <name type="common">Tomato leaf mold</name>
    <name type="synonym">Cladosporium fulvum</name>
    <dbReference type="NCBI Taxonomy" id="5499"/>
    <lineage>
        <taxon>Eukaryota</taxon>
        <taxon>Fungi</taxon>
        <taxon>Dikarya</taxon>
        <taxon>Ascomycota</taxon>
        <taxon>Pezizomycotina</taxon>
        <taxon>Dothideomycetes</taxon>
        <taxon>Dothideomycetidae</taxon>
        <taxon>Mycosphaerellales</taxon>
        <taxon>Mycosphaerellaceae</taxon>
        <taxon>Fulvia</taxon>
    </lineage>
</organism>
<dbReference type="Proteomes" id="UP000756132">
    <property type="component" value="Chromosome 8"/>
</dbReference>
<dbReference type="PANTHER" id="PTHR31465">
    <property type="entry name" value="PROTEIN RTA1-RELATED"/>
    <property type="match status" value="1"/>
</dbReference>
<sequence length="323" mass="36133">MSSEDYRPSLDDPNAWVPYRYHPSLAAAIAFTVVFGLVTLAQGALTSVRRVWYFTPFTIGGIFEIIGYIGRTISTNDLWALGPYIVQSILLLIAPAFFAAAIYIVLGRIIRFVDGERHSLIRLKWLTKIFVTGDVAAFLLQMAGGGIQAGGTLSLMHLGEKIIIVGLFAQVVFFGLFVVVASLFHYRFTRHDASQLSRVRDSAWRRHIHALYWGSGLIMFRSIFRVVEYLMGNNGFLLRHEYFLYIFDAVPMFLLMVLFLIIHPSQLTALEAGSAGESAGNEARGRKWYFSKSRGPRYTRPALDASVMELHKTGGSTAYSPST</sequence>
<evidence type="ECO:0000256" key="2">
    <source>
        <dbReference type="ARBA" id="ARBA00022692"/>
    </source>
</evidence>
<dbReference type="Pfam" id="PF04479">
    <property type="entry name" value="RTA1"/>
    <property type="match status" value="1"/>
</dbReference>
<dbReference type="AlphaFoldDB" id="A0A9Q8PF82"/>
<feature type="transmembrane region" description="Helical" evidence="5">
    <location>
        <begin position="210"/>
        <end position="230"/>
    </location>
</feature>
<feature type="transmembrane region" description="Helical" evidence="5">
    <location>
        <begin position="242"/>
        <end position="262"/>
    </location>
</feature>
<feature type="transmembrane region" description="Helical" evidence="5">
    <location>
        <begin position="20"/>
        <end position="39"/>
    </location>
</feature>
<evidence type="ECO:0000256" key="5">
    <source>
        <dbReference type="SAM" id="Phobius"/>
    </source>
</evidence>
<dbReference type="OMA" id="TAAHTWR"/>
<evidence type="ECO:0000256" key="1">
    <source>
        <dbReference type="ARBA" id="ARBA00004141"/>
    </source>
</evidence>
<name>A0A9Q8PF82_PASFU</name>
<evidence type="ECO:0000256" key="3">
    <source>
        <dbReference type="ARBA" id="ARBA00022989"/>
    </source>
</evidence>
<evidence type="ECO:0000256" key="4">
    <source>
        <dbReference type="ARBA" id="ARBA00023136"/>
    </source>
</evidence>
<dbReference type="GeneID" id="71990896"/>
<keyword evidence="3 5" id="KW-1133">Transmembrane helix</keyword>
<reference evidence="6" key="1">
    <citation type="submission" date="2021-12" db="EMBL/GenBank/DDBJ databases">
        <authorList>
            <person name="Zaccaron A."/>
            <person name="Stergiopoulos I."/>
        </authorList>
    </citation>
    <scope>NUCLEOTIDE SEQUENCE</scope>
    <source>
        <strain evidence="6">Race5_Kim</strain>
    </source>
</reference>
<evidence type="ECO:0008006" key="8">
    <source>
        <dbReference type="Google" id="ProtNLM"/>
    </source>
</evidence>
<dbReference type="EMBL" id="CP090170">
    <property type="protein sequence ID" value="UJO21322.1"/>
    <property type="molecule type" value="Genomic_DNA"/>
</dbReference>